<keyword evidence="1 4" id="KW-0489">Methyltransferase</keyword>
<dbReference type="Pfam" id="PF13649">
    <property type="entry name" value="Methyltransf_25"/>
    <property type="match status" value="1"/>
</dbReference>
<dbReference type="RefSeq" id="WP_250932625.1">
    <property type="nucleotide sequence ID" value="NZ_JAMQBK010000095.1"/>
</dbReference>
<evidence type="ECO:0000256" key="2">
    <source>
        <dbReference type="ARBA" id="ARBA00022679"/>
    </source>
</evidence>
<reference evidence="4 5" key="1">
    <citation type="journal article" date="2022" name="Syst. Appl. Microbiol.">
        <title>Rhodopirellula aestuarii sp. nov., a novel member of the genus Rhodopirellula isolated from brackish sediments collected in the Tagus River estuary, Portugal.</title>
        <authorList>
            <person name="Vitorino I.R."/>
            <person name="Klimek D."/>
            <person name="Calusinska M."/>
            <person name="Lobo-da-Cunha A."/>
            <person name="Vasconcelos V."/>
            <person name="Lage O.M."/>
        </authorList>
    </citation>
    <scope>NUCLEOTIDE SEQUENCE [LARGE SCALE GENOMIC DNA]</scope>
    <source>
        <strain evidence="4 5">ICT_H3.1</strain>
    </source>
</reference>
<organism evidence="4 5">
    <name type="scientific">Aporhodopirellula aestuarii</name>
    <dbReference type="NCBI Taxonomy" id="2950107"/>
    <lineage>
        <taxon>Bacteria</taxon>
        <taxon>Pseudomonadati</taxon>
        <taxon>Planctomycetota</taxon>
        <taxon>Planctomycetia</taxon>
        <taxon>Pirellulales</taxon>
        <taxon>Pirellulaceae</taxon>
        <taxon>Aporhodopirellula</taxon>
    </lineage>
</organism>
<evidence type="ECO:0000259" key="3">
    <source>
        <dbReference type="Pfam" id="PF13649"/>
    </source>
</evidence>
<dbReference type="Gene3D" id="1.25.40.10">
    <property type="entry name" value="Tetratricopeptide repeat domain"/>
    <property type="match status" value="1"/>
</dbReference>
<gene>
    <name evidence="4" type="ORF">NB063_28825</name>
</gene>
<dbReference type="SUPFAM" id="SSF53335">
    <property type="entry name" value="S-adenosyl-L-methionine-dependent methyltransferases"/>
    <property type="match status" value="1"/>
</dbReference>
<proteinExistence type="predicted"/>
<dbReference type="InterPro" id="IPR041698">
    <property type="entry name" value="Methyltransf_25"/>
</dbReference>
<comment type="caution">
    <text evidence="4">The sequence shown here is derived from an EMBL/GenBank/DDBJ whole genome shotgun (WGS) entry which is preliminary data.</text>
</comment>
<feature type="domain" description="Methyltransferase" evidence="3">
    <location>
        <begin position="232"/>
        <end position="321"/>
    </location>
</feature>
<keyword evidence="2" id="KW-0808">Transferase</keyword>
<keyword evidence="5" id="KW-1185">Reference proteome</keyword>
<dbReference type="Proteomes" id="UP001202961">
    <property type="component" value="Unassembled WGS sequence"/>
</dbReference>
<evidence type="ECO:0000313" key="5">
    <source>
        <dbReference type="Proteomes" id="UP001202961"/>
    </source>
</evidence>
<protein>
    <submittedName>
        <fullName evidence="4">Methyltransferase domain-containing protein</fullName>
    </submittedName>
</protein>
<dbReference type="GO" id="GO:0032259">
    <property type="term" value="P:methylation"/>
    <property type="evidence" value="ECO:0007669"/>
    <property type="project" value="UniProtKB-KW"/>
</dbReference>
<dbReference type="SUPFAM" id="SSF48452">
    <property type="entry name" value="TPR-like"/>
    <property type="match status" value="1"/>
</dbReference>
<evidence type="ECO:0000256" key="1">
    <source>
        <dbReference type="ARBA" id="ARBA00022603"/>
    </source>
</evidence>
<accession>A0ABT0UD04</accession>
<name>A0ABT0UD04_9BACT</name>
<sequence length="391" mass="42752">MPFLSVNPNVLLSPVADGYIAYHTTANRLHELNPTAALLVELCDGSRDADAVLTIASPLLPPNSEAAVRGWIDQAVASGVLVEGNEAIVDGEVRELPADQLSELACQLRSEGKVQAAYLCQDRATQLLPDNNAYWRELGELAHIVGKRPEAREAYEHYMQFCPDDAEVRHLLTSLRDDEAPARVPDECIKQLYERFSAFYDSNMCDELGYSGPEHLNSVVGEALGERRGLSVLDLGCGTGLAGLTLKDRASRLIGIDLSAEMISRAEERGVYDHLQVAEITEFLRSVTETFDLIIACDALIYFGDLSQVIAPAVKRLNAGGVIGFSVEAASKPPWSLTDSGRYVHHADHVNEVAQAHGLEATYREEFLRMEYGKEVTALYVTMTSGDPSDS</sequence>
<evidence type="ECO:0000313" key="4">
    <source>
        <dbReference type="EMBL" id="MCM2374645.1"/>
    </source>
</evidence>
<dbReference type="CDD" id="cd02440">
    <property type="entry name" value="AdoMet_MTases"/>
    <property type="match status" value="1"/>
</dbReference>
<dbReference type="InterPro" id="IPR011990">
    <property type="entry name" value="TPR-like_helical_dom_sf"/>
</dbReference>
<dbReference type="GO" id="GO:0008168">
    <property type="term" value="F:methyltransferase activity"/>
    <property type="evidence" value="ECO:0007669"/>
    <property type="project" value="UniProtKB-KW"/>
</dbReference>
<dbReference type="Gene3D" id="3.40.50.150">
    <property type="entry name" value="Vaccinia Virus protein VP39"/>
    <property type="match status" value="1"/>
</dbReference>
<dbReference type="PANTHER" id="PTHR43861:SF1">
    <property type="entry name" value="TRANS-ACONITATE 2-METHYLTRANSFERASE"/>
    <property type="match status" value="1"/>
</dbReference>
<dbReference type="EMBL" id="JAMQBK010000095">
    <property type="protein sequence ID" value="MCM2374645.1"/>
    <property type="molecule type" value="Genomic_DNA"/>
</dbReference>
<dbReference type="PANTHER" id="PTHR43861">
    <property type="entry name" value="TRANS-ACONITATE 2-METHYLTRANSFERASE-RELATED"/>
    <property type="match status" value="1"/>
</dbReference>
<dbReference type="InterPro" id="IPR029063">
    <property type="entry name" value="SAM-dependent_MTases_sf"/>
</dbReference>